<feature type="region of interest" description="Disordered" evidence="1">
    <location>
        <begin position="1"/>
        <end position="75"/>
    </location>
</feature>
<feature type="transmembrane region" description="Helical" evidence="2">
    <location>
        <begin position="94"/>
        <end position="114"/>
    </location>
</feature>
<gene>
    <name evidence="4" type="ORF">FRX48_03509</name>
</gene>
<dbReference type="EMBL" id="VXIT01000005">
    <property type="protein sequence ID" value="KAA6412518.1"/>
    <property type="molecule type" value="Genomic_DNA"/>
</dbReference>
<comment type="caution">
    <text evidence="4">The sequence shown here is derived from an EMBL/GenBank/DDBJ whole genome shotgun (WGS) entry which is preliminary data.</text>
</comment>
<dbReference type="GO" id="GO:0055088">
    <property type="term" value="P:lipid homeostasis"/>
    <property type="evidence" value="ECO:0007669"/>
    <property type="project" value="InterPro"/>
</dbReference>
<dbReference type="PANTHER" id="PTHR38409:SF1">
    <property type="entry name" value="MITOCHONDRIAL ADAPTER PROTEIN MCP1"/>
    <property type="match status" value="1"/>
</dbReference>
<dbReference type="Proteomes" id="UP000324767">
    <property type="component" value="Unassembled WGS sequence"/>
</dbReference>
<feature type="compositionally biased region" description="Polar residues" evidence="1">
    <location>
        <begin position="9"/>
        <end position="21"/>
    </location>
</feature>
<feature type="transmembrane region" description="Helical" evidence="2">
    <location>
        <begin position="179"/>
        <end position="203"/>
    </location>
</feature>
<feature type="transmembrane region" description="Helical" evidence="2">
    <location>
        <begin position="235"/>
        <end position="253"/>
    </location>
</feature>
<keyword evidence="2" id="KW-0472">Membrane</keyword>
<evidence type="ECO:0000313" key="5">
    <source>
        <dbReference type="Proteomes" id="UP000324767"/>
    </source>
</evidence>
<evidence type="ECO:0000256" key="1">
    <source>
        <dbReference type="SAM" id="MobiDB-lite"/>
    </source>
</evidence>
<name>A0A5M8PSH3_9LECA</name>
<reference evidence="4 5" key="1">
    <citation type="submission" date="2019-09" db="EMBL/GenBank/DDBJ databases">
        <title>The hologenome of the rock-dwelling lichen Lasallia pustulata.</title>
        <authorList>
            <person name="Greshake Tzovaras B."/>
            <person name="Segers F."/>
            <person name="Bicker A."/>
            <person name="Dal Grande F."/>
            <person name="Otte J."/>
            <person name="Hankeln T."/>
            <person name="Schmitt I."/>
            <person name="Ebersberger I."/>
        </authorList>
    </citation>
    <scope>NUCLEOTIDE SEQUENCE [LARGE SCALE GENOMIC DNA]</scope>
    <source>
        <strain evidence="4">A1-1</strain>
    </source>
</reference>
<dbReference type="AlphaFoldDB" id="A0A5M8PSH3"/>
<feature type="domain" description="Mitochondrial adapter protein MCP1 transmembrane" evidence="3">
    <location>
        <begin position="195"/>
        <end position="298"/>
    </location>
</feature>
<keyword evidence="2" id="KW-1133">Transmembrane helix</keyword>
<dbReference type="GO" id="GO:0005741">
    <property type="term" value="C:mitochondrial outer membrane"/>
    <property type="evidence" value="ECO:0007669"/>
    <property type="project" value="TreeGrafter"/>
</dbReference>
<feature type="transmembrane region" description="Helical" evidence="2">
    <location>
        <begin position="274"/>
        <end position="293"/>
    </location>
</feature>
<organism evidence="4 5">
    <name type="scientific">Lasallia pustulata</name>
    <dbReference type="NCBI Taxonomy" id="136370"/>
    <lineage>
        <taxon>Eukaryota</taxon>
        <taxon>Fungi</taxon>
        <taxon>Dikarya</taxon>
        <taxon>Ascomycota</taxon>
        <taxon>Pezizomycotina</taxon>
        <taxon>Lecanoromycetes</taxon>
        <taxon>OSLEUM clade</taxon>
        <taxon>Umbilicariomycetidae</taxon>
        <taxon>Umbilicariales</taxon>
        <taxon>Umbilicariaceae</taxon>
        <taxon>Lasallia</taxon>
    </lineage>
</organism>
<feature type="transmembrane region" description="Helical" evidence="2">
    <location>
        <begin position="134"/>
        <end position="158"/>
    </location>
</feature>
<dbReference type="PANTHER" id="PTHR38409">
    <property type="entry name" value="MDM10-COMPLEMENTING PROTEIN 1"/>
    <property type="match status" value="1"/>
</dbReference>
<dbReference type="GO" id="GO:0007005">
    <property type="term" value="P:mitochondrion organization"/>
    <property type="evidence" value="ECO:0007669"/>
    <property type="project" value="TreeGrafter"/>
</dbReference>
<dbReference type="Pfam" id="PF07950">
    <property type="entry name" value="MCP1_TM"/>
    <property type="match status" value="1"/>
</dbReference>
<keyword evidence="2" id="KW-0812">Transmembrane</keyword>
<protein>
    <recommendedName>
        <fullName evidence="3">Mitochondrial adapter protein MCP1 transmembrane domain-containing protein</fullName>
    </recommendedName>
</protein>
<dbReference type="InterPro" id="IPR012472">
    <property type="entry name" value="MCP1_TM"/>
</dbReference>
<dbReference type="OrthoDB" id="10259513at2759"/>
<accession>A0A5M8PSH3</accession>
<evidence type="ECO:0000256" key="2">
    <source>
        <dbReference type="SAM" id="Phobius"/>
    </source>
</evidence>
<feature type="compositionally biased region" description="Low complexity" evidence="1">
    <location>
        <begin position="38"/>
        <end position="54"/>
    </location>
</feature>
<proteinExistence type="predicted"/>
<sequence>MQGALGKGNPSQAPCTTTNSQTWPTTAHPPHRAPTPSPSTSSTLPPSTNLPPSSQKTHTSPPRAPSPPSRSSALGLSNHNPTWWLTRIQRYTSYTFTLFATAHLTTTSLLPLLLRSLPTSEPYLLLTRPYYQSPLLEPLLVGLPLLAHISSGLALRLYRRAQAAKRYGAESHADRRRLAWPKLSGTSALGYVLVPLVVGHAAVTRGLPLWVEGGSSGVGLGYLAHGFARFPGVAFAWHAALVGVGAWHFVWGWGKWMGWTPDMVGRGERRERRWWVVNGVSGLVAGLWMLGVWGCGREGGWGMGWEGLG</sequence>
<evidence type="ECO:0000259" key="3">
    <source>
        <dbReference type="Pfam" id="PF07950"/>
    </source>
</evidence>
<dbReference type="InterPro" id="IPR039960">
    <property type="entry name" value="MCP1"/>
</dbReference>
<evidence type="ECO:0000313" key="4">
    <source>
        <dbReference type="EMBL" id="KAA6412518.1"/>
    </source>
</evidence>